<dbReference type="SMART" id="SM00422">
    <property type="entry name" value="HTH_MERR"/>
    <property type="match status" value="1"/>
</dbReference>
<evidence type="ECO:0000313" key="4">
    <source>
        <dbReference type="Proteomes" id="UP001498238"/>
    </source>
</evidence>
<dbReference type="EMBL" id="BAAAAF010000001">
    <property type="protein sequence ID" value="GAA0034316.1"/>
    <property type="molecule type" value="Genomic_DNA"/>
</dbReference>
<dbReference type="InterPro" id="IPR047057">
    <property type="entry name" value="MerR_fam"/>
</dbReference>
<dbReference type="Pfam" id="PF13646">
    <property type="entry name" value="HEAT_2"/>
    <property type="match status" value="1"/>
</dbReference>
<gene>
    <name evidence="3" type="ORF">NCCP602_02770</name>
</gene>
<accession>A0ABN0SIR4</accession>
<dbReference type="Pfam" id="PF13411">
    <property type="entry name" value="MerR_1"/>
    <property type="match status" value="1"/>
</dbReference>
<dbReference type="Gene3D" id="1.25.10.10">
    <property type="entry name" value="Leucine-rich Repeat Variant"/>
    <property type="match status" value="1"/>
</dbReference>
<dbReference type="InterPro" id="IPR000551">
    <property type="entry name" value="MerR-type_HTH_dom"/>
</dbReference>
<feature type="domain" description="HTH merR-type" evidence="2">
    <location>
        <begin position="1"/>
        <end position="69"/>
    </location>
</feature>
<name>A0ABN0SIR4_9MICO</name>
<evidence type="ECO:0000259" key="2">
    <source>
        <dbReference type="PROSITE" id="PS50937"/>
    </source>
</evidence>
<evidence type="ECO:0000256" key="1">
    <source>
        <dbReference type="ARBA" id="ARBA00023125"/>
    </source>
</evidence>
<dbReference type="PRINTS" id="PR00040">
    <property type="entry name" value="HTHMERR"/>
</dbReference>
<dbReference type="Proteomes" id="UP001498238">
    <property type="component" value="Unassembled WGS sequence"/>
</dbReference>
<keyword evidence="1" id="KW-0238">DNA-binding</keyword>
<reference evidence="3 4" key="1">
    <citation type="submission" date="2024-01" db="EMBL/GenBank/DDBJ databases">
        <title>Characterization of antibiotic resistant novel bacterial strains and their environmental applications.</title>
        <authorList>
            <person name="Manzoor S."/>
            <person name="Abbas S."/>
            <person name="Arshad M."/>
            <person name="Ahmed I."/>
        </authorList>
    </citation>
    <scope>NUCLEOTIDE SEQUENCE [LARGE SCALE GENOMIC DNA]</scope>
    <source>
        <strain evidence="3 4">NCCP-602</strain>
    </source>
</reference>
<dbReference type="RefSeq" id="WP_339391298.1">
    <property type="nucleotide sequence ID" value="NZ_BAAAAF010000001.1"/>
</dbReference>
<dbReference type="SUPFAM" id="SSF48371">
    <property type="entry name" value="ARM repeat"/>
    <property type="match status" value="1"/>
</dbReference>
<dbReference type="InterPro" id="IPR004155">
    <property type="entry name" value="PBS_lyase_HEAT"/>
</dbReference>
<dbReference type="PANTHER" id="PTHR30204">
    <property type="entry name" value="REDOX-CYCLING DRUG-SENSING TRANSCRIPTIONAL ACTIVATOR SOXR"/>
    <property type="match status" value="1"/>
</dbReference>
<dbReference type="SMART" id="SM00567">
    <property type="entry name" value="EZ_HEAT"/>
    <property type="match status" value="3"/>
</dbReference>
<keyword evidence="4" id="KW-1185">Reference proteome</keyword>
<dbReference type="PANTHER" id="PTHR30204:SF93">
    <property type="entry name" value="HTH MERR-TYPE DOMAIN-CONTAINING PROTEIN"/>
    <property type="match status" value="1"/>
</dbReference>
<dbReference type="PROSITE" id="PS00552">
    <property type="entry name" value="HTH_MERR_1"/>
    <property type="match status" value="1"/>
</dbReference>
<protein>
    <submittedName>
        <fullName evidence="3">MerR family transcriptional regulator</fullName>
    </submittedName>
</protein>
<evidence type="ECO:0000313" key="3">
    <source>
        <dbReference type="EMBL" id="GAA0034316.1"/>
    </source>
</evidence>
<dbReference type="SUPFAM" id="SSF46955">
    <property type="entry name" value="Putative DNA-binding domain"/>
    <property type="match status" value="1"/>
</dbReference>
<dbReference type="PROSITE" id="PS50937">
    <property type="entry name" value="HTH_MERR_2"/>
    <property type="match status" value="1"/>
</dbReference>
<sequence>MLIGEVSRRSGVSARMLRHYESLGLVTPSARSSNGYREYSPADIGRIFHIEGLRSLGLSLPEIGRLLADPGFDASAVIADLITAVRERIAADERLLTHLEQVSGLGAADGESLLTAIDLMRSLESRDVIQRHKAALGSGVDGGVPVEMLSRAVLEESVLNAAGAMRWALAQAGHDAVAPLAAGLDSEDPGVRRNAIRALDEIWRTTSANDLAESDAVIAEAMRAALDDEDPEVSTIAALALGRRGDPSAVPMLLDIAMSGSKDIDAAEALAGFMFADTAGDPSVAPARSGPHADVPTAAFLLPAEPAAAGPVAADRTTADLTVAETIMAELRTRSGSQDPTVRFRVLQVLVEIPGAESDALIAVLAEDEVREIAATANASLLRRHVSPRHD</sequence>
<comment type="caution">
    <text evidence="3">The sequence shown here is derived from an EMBL/GenBank/DDBJ whole genome shotgun (WGS) entry which is preliminary data.</text>
</comment>
<dbReference type="InterPro" id="IPR016024">
    <property type="entry name" value="ARM-type_fold"/>
</dbReference>
<dbReference type="Gene3D" id="1.10.1660.10">
    <property type="match status" value="1"/>
</dbReference>
<dbReference type="InterPro" id="IPR011989">
    <property type="entry name" value="ARM-like"/>
</dbReference>
<proteinExistence type="predicted"/>
<dbReference type="InterPro" id="IPR009061">
    <property type="entry name" value="DNA-bd_dom_put_sf"/>
</dbReference>
<organism evidence="3 4">
    <name type="scientific">Brevibacterium metallidurans</name>
    <dbReference type="NCBI Taxonomy" id="1482676"/>
    <lineage>
        <taxon>Bacteria</taxon>
        <taxon>Bacillati</taxon>
        <taxon>Actinomycetota</taxon>
        <taxon>Actinomycetes</taxon>
        <taxon>Micrococcales</taxon>
        <taxon>Brevibacteriaceae</taxon>
        <taxon>Brevibacterium</taxon>
    </lineage>
</organism>